<sequence>MKLNLLSLVSGIALTTIAFTASAQKAYKEGSISYTATVMGTNVDSKMYFKGDSSSTSGKQGPASFKTIMAKGGDYLAILIDVPVANMKKAAIATPAELEEAKDSEPSFTFTPTSETKVINGFNCKKVTAKDDKTGKSYDVWVTNDFTVPVNVLTKYFASAGGFPIQFTTVQMGQEISMSVKSISDEKVPAGTFSVPADFDKITLTDLKNMRGGH</sequence>
<organism evidence="2 3">
    <name type="scientific">Mucilaginibacter ginkgonis</name>
    <dbReference type="NCBI Taxonomy" id="2682091"/>
    <lineage>
        <taxon>Bacteria</taxon>
        <taxon>Pseudomonadati</taxon>
        <taxon>Bacteroidota</taxon>
        <taxon>Sphingobacteriia</taxon>
        <taxon>Sphingobacteriales</taxon>
        <taxon>Sphingobacteriaceae</taxon>
        <taxon>Mucilaginibacter</taxon>
    </lineage>
</organism>
<accession>A0A6I4HWS2</accession>
<dbReference type="Proteomes" id="UP000429232">
    <property type="component" value="Chromosome"/>
</dbReference>
<reference evidence="2 3" key="1">
    <citation type="submission" date="2020-12" db="EMBL/GenBank/DDBJ databases">
        <title>HMF7856_wgs.fasta genome submission.</title>
        <authorList>
            <person name="Kang H."/>
            <person name="Kim H."/>
            <person name="Joh K."/>
        </authorList>
    </citation>
    <scope>NUCLEOTIDE SEQUENCE [LARGE SCALE GENOMIC DNA]</scope>
    <source>
        <strain evidence="2 3">HMF7856</strain>
    </source>
</reference>
<evidence type="ECO:0000313" key="2">
    <source>
        <dbReference type="EMBL" id="QQL51293.1"/>
    </source>
</evidence>
<gene>
    <name evidence="2" type="ORF">GO620_007565</name>
</gene>
<feature type="domain" description="DUF4412" evidence="1">
    <location>
        <begin position="160"/>
        <end position="199"/>
    </location>
</feature>
<dbReference type="EMBL" id="CP066775">
    <property type="protein sequence ID" value="QQL51293.1"/>
    <property type="molecule type" value="Genomic_DNA"/>
</dbReference>
<name>A0A6I4HWS2_9SPHI</name>
<dbReference type="RefSeq" id="WP_157523904.1">
    <property type="nucleotide sequence ID" value="NZ_CP066775.1"/>
</dbReference>
<dbReference type="InterPro" id="IPR025524">
    <property type="entry name" value="DUF4412"/>
</dbReference>
<dbReference type="AlphaFoldDB" id="A0A6I4HWS2"/>
<dbReference type="Pfam" id="PF14371">
    <property type="entry name" value="DUF4412"/>
    <property type="match status" value="1"/>
</dbReference>
<evidence type="ECO:0000259" key="1">
    <source>
        <dbReference type="Pfam" id="PF14371"/>
    </source>
</evidence>
<evidence type="ECO:0000313" key="3">
    <source>
        <dbReference type="Proteomes" id="UP000429232"/>
    </source>
</evidence>
<protein>
    <submittedName>
        <fullName evidence="2">DUF4412 domain-containing protein</fullName>
    </submittedName>
</protein>
<dbReference type="KEGG" id="mgik:GO620_007565"/>
<keyword evidence="3" id="KW-1185">Reference proteome</keyword>
<proteinExistence type="predicted"/>